<protein>
    <submittedName>
        <fullName evidence="1">Uncharacterized protein</fullName>
    </submittedName>
</protein>
<dbReference type="InParanoid" id="A0A0C3B661"/>
<dbReference type="HOGENOM" id="CLU_2622872_0_0_1"/>
<dbReference type="EMBL" id="KN832997">
    <property type="protein sequence ID" value="KIM81723.1"/>
    <property type="molecule type" value="Genomic_DNA"/>
</dbReference>
<dbReference type="AlphaFoldDB" id="A0A0C3B661"/>
<reference evidence="2" key="2">
    <citation type="submission" date="2015-01" db="EMBL/GenBank/DDBJ databases">
        <title>Evolutionary Origins and Diversification of the Mycorrhizal Mutualists.</title>
        <authorList>
            <consortium name="DOE Joint Genome Institute"/>
            <consortium name="Mycorrhizal Genomics Consortium"/>
            <person name="Kohler A."/>
            <person name="Kuo A."/>
            <person name="Nagy L.G."/>
            <person name="Floudas D."/>
            <person name="Copeland A."/>
            <person name="Barry K.W."/>
            <person name="Cichocki N."/>
            <person name="Veneault-Fourrey C."/>
            <person name="LaButti K."/>
            <person name="Lindquist E.A."/>
            <person name="Lipzen A."/>
            <person name="Lundell T."/>
            <person name="Morin E."/>
            <person name="Murat C."/>
            <person name="Riley R."/>
            <person name="Ohm R."/>
            <person name="Sun H."/>
            <person name="Tunlid A."/>
            <person name="Henrissat B."/>
            <person name="Grigoriev I.V."/>
            <person name="Hibbett D.S."/>
            <person name="Martin F."/>
        </authorList>
    </citation>
    <scope>NUCLEOTIDE SEQUENCE [LARGE SCALE GENOMIC DNA]</scope>
    <source>
        <strain evidence="2">F 1598</strain>
    </source>
</reference>
<accession>A0A0C3B661</accession>
<evidence type="ECO:0000313" key="2">
    <source>
        <dbReference type="Proteomes" id="UP000054166"/>
    </source>
</evidence>
<sequence>MSATISPSRRVNYHHDRKTNVLARIGAVTTAGKLERVDKNDGCDLLTAANSTAMTIQELISPLTTSWDDDKISAMIPF</sequence>
<gene>
    <name evidence="1" type="ORF">PILCRDRAFT_8410</name>
</gene>
<name>A0A0C3B661_PILCF</name>
<keyword evidence="2" id="KW-1185">Reference proteome</keyword>
<proteinExistence type="predicted"/>
<dbReference type="Proteomes" id="UP000054166">
    <property type="component" value="Unassembled WGS sequence"/>
</dbReference>
<organism evidence="1 2">
    <name type="scientific">Piloderma croceum (strain F 1598)</name>
    <dbReference type="NCBI Taxonomy" id="765440"/>
    <lineage>
        <taxon>Eukaryota</taxon>
        <taxon>Fungi</taxon>
        <taxon>Dikarya</taxon>
        <taxon>Basidiomycota</taxon>
        <taxon>Agaricomycotina</taxon>
        <taxon>Agaricomycetes</taxon>
        <taxon>Agaricomycetidae</taxon>
        <taxon>Atheliales</taxon>
        <taxon>Atheliaceae</taxon>
        <taxon>Piloderma</taxon>
    </lineage>
</organism>
<evidence type="ECO:0000313" key="1">
    <source>
        <dbReference type="EMBL" id="KIM81723.1"/>
    </source>
</evidence>
<reference evidence="1 2" key="1">
    <citation type="submission" date="2014-04" db="EMBL/GenBank/DDBJ databases">
        <authorList>
            <consortium name="DOE Joint Genome Institute"/>
            <person name="Kuo A."/>
            <person name="Tarkka M."/>
            <person name="Buscot F."/>
            <person name="Kohler A."/>
            <person name="Nagy L.G."/>
            <person name="Floudas D."/>
            <person name="Copeland A."/>
            <person name="Barry K.W."/>
            <person name="Cichocki N."/>
            <person name="Veneault-Fourrey C."/>
            <person name="LaButti K."/>
            <person name="Lindquist E.A."/>
            <person name="Lipzen A."/>
            <person name="Lundell T."/>
            <person name="Morin E."/>
            <person name="Murat C."/>
            <person name="Sun H."/>
            <person name="Tunlid A."/>
            <person name="Henrissat B."/>
            <person name="Grigoriev I.V."/>
            <person name="Hibbett D.S."/>
            <person name="Martin F."/>
            <person name="Nordberg H.P."/>
            <person name="Cantor M.N."/>
            <person name="Hua S.X."/>
        </authorList>
    </citation>
    <scope>NUCLEOTIDE SEQUENCE [LARGE SCALE GENOMIC DNA]</scope>
    <source>
        <strain evidence="1 2">F 1598</strain>
    </source>
</reference>